<dbReference type="GO" id="GO:0008237">
    <property type="term" value="F:metallopeptidase activity"/>
    <property type="evidence" value="ECO:0007669"/>
    <property type="project" value="InterPro"/>
</dbReference>
<dbReference type="Gene3D" id="2.60.120.260">
    <property type="entry name" value="Galactose-binding domain-like"/>
    <property type="match status" value="1"/>
</dbReference>
<dbReference type="PROSITE" id="PS51257">
    <property type="entry name" value="PROKAR_LIPOPROTEIN"/>
    <property type="match status" value="1"/>
</dbReference>
<accession>A0A4P9VS47</accession>
<dbReference type="AlphaFoldDB" id="A0A4P9VS47"/>
<feature type="chain" id="PRO_5020563280" description="CBM-cenC domain-containing protein" evidence="2">
    <location>
        <begin position="27"/>
        <end position="429"/>
    </location>
</feature>
<proteinExistence type="predicted"/>
<keyword evidence="1" id="KW-0378">Hydrolase</keyword>
<keyword evidence="5" id="KW-1185">Reference proteome</keyword>
<dbReference type="InterPro" id="IPR024079">
    <property type="entry name" value="MetalloPept_cat_dom_sf"/>
</dbReference>
<dbReference type="SUPFAM" id="SSF55486">
    <property type="entry name" value="Metalloproteases ('zincins'), catalytic domain"/>
    <property type="match status" value="1"/>
</dbReference>
<feature type="signal peptide" evidence="2">
    <location>
        <begin position="1"/>
        <end position="26"/>
    </location>
</feature>
<gene>
    <name evidence="4" type="ORF">B9G39_20495</name>
</gene>
<dbReference type="InterPro" id="IPR003305">
    <property type="entry name" value="CenC_carb-bd"/>
</dbReference>
<dbReference type="Proteomes" id="UP000257039">
    <property type="component" value="Unassembled WGS sequence"/>
</dbReference>
<sequence>MKILKNKMIGLSTAVGLSCLSMLATAEAKTLDMLLLYTPEATTTWEGRDINARINSFVEYFNRTLQNSDAGFDARIVHIQQVDWAGDLNRATNQSLNQVSYDQRINQLRDKYGADIVSVVYKNPPGESCGIGWISSGANDGSFYRNSARGDHGYNLSAVNCYIYIVAHETGHNMGLRHSLPQDNESGYNPYYHSLGAFTFSRGWGENNSFHTLMAYPSAYGTWNVQPIFSNPRKYICEGRACGSSNVADASRALSEMSDQLVSFRSTKVSNTTNTTTVNPPVNIQQKIDFTYDFARSMSGWNSFYSSLNYAYDHRNRANQILEVKNTGYYWTGTIGDVKEHIKAGENFQLSFDTWISSATPLYAYLYIVNTSGQYQWIPVSTQSVPGWRWTTLQGVVNVPNQNIKYAELYMYSPAHKGFFIDNVRIKQL</sequence>
<evidence type="ECO:0000256" key="2">
    <source>
        <dbReference type="SAM" id="SignalP"/>
    </source>
</evidence>
<name>A0A4P9VS47_9GAMM</name>
<dbReference type="RefSeq" id="WP_094788574.1">
    <property type="nucleotide sequence ID" value="NZ_NDXW01000001.1"/>
</dbReference>
<dbReference type="Gene3D" id="3.40.390.10">
    <property type="entry name" value="Collagenase (Catalytic Domain)"/>
    <property type="match status" value="1"/>
</dbReference>
<dbReference type="Pfam" id="PF02018">
    <property type="entry name" value="CBM_4_9"/>
    <property type="match status" value="1"/>
</dbReference>
<feature type="domain" description="CBM-cenC" evidence="3">
    <location>
        <begin position="291"/>
        <end position="414"/>
    </location>
</feature>
<dbReference type="Pfam" id="PF13582">
    <property type="entry name" value="Reprolysin_3"/>
    <property type="match status" value="1"/>
</dbReference>
<dbReference type="GO" id="GO:0016798">
    <property type="term" value="F:hydrolase activity, acting on glycosyl bonds"/>
    <property type="evidence" value="ECO:0007669"/>
    <property type="project" value="InterPro"/>
</dbReference>
<evidence type="ECO:0000313" key="5">
    <source>
        <dbReference type="Proteomes" id="UP000257039"/>
    </source>
</evidence>
<protein>
    <recommendedName>
        <fullName evidence="3">CBM-cenC domain-containing protein</fullName>
    </recommendedName>
</protein>
<dbReference type="EMBL" id="NDXW01000001">
    <property type="protein sequence ID" value="RDH45639.1"/>
    <property type="molecule type" value="Genomic_DNA"/>
</dbReference>
<evidence type="ECO:0000259" key="3">
    <source>
        <dbReference type="Pfam" id="PF02018"/>
    </source>
</evidence>
<evidence type="ECO:0000313" key="4">
    <source>
        <dbReference type="EMBL" id="RDH45639.1"/>
    </source>
</evidence>
<comment type="caution">
    <text evidence="4">The sequence shown here is derived from an EMBL/GenBank/DDBJ whole genome shotgun (WGS) entry which is preliminary data.</text>
</comment>
<reference evidence="4 5" key="1">
    <citation type="submission" date="2017-04" db="EMBL/GenBank/DDBJ databases">
        <title>Draft genome sequence of Zooshikella ganghwensis VG4 isolated from Red Sea sediments.</title>
        <authorList>
            <person name="Rehman Z."/>
            <person name="Alam I."/>
            <person name="Kamau A."/>
            <person name="Bajic V."/>
            <person name="Leiknes T."/>
        </authorList>
    </citation>
    <scope>NUCLEOTIDE SEQUENCE [LARGE SCALE GENOMIC DNA]</scope>
    <source>
        <strain evidence="4 5">VG4</strain>
    </source>
</reference>
<dbReference type="SUPFAM" id="SSF49785">
    <property type="entry name" value="Galactose-binding domain-like"/>
    <property type="match status" value="1"/>
</dbReference>
<keyword evidence="2" id="KW-0732">Signal</keyword>
<evidence type="ECO:0000256" key="1">
    <source>
        <dbReference type="ARBA" id="ARBA00022801"/>
    </source>
</evidence>
<dbReference type="InterPro" id="IPR008979">
    <property type="entry name" value="Galactose-bd-like_sf"/>
</dbReference>
<organism evidence="4 5">
    <name type="scientific">Zooshikella ganghwensis</name>
    <dbReference type="NCBI Taxonomy" id="202772"/>
    <lineage>
        <taxon>Bacteria</taxon>
        <taxon>Pseudomonadati</taxon>
        <taxon>Pseudomonadota</taxon>
        <taxon>Gammaproteobacteria</taxon>
        <taxon>Oceanospirillales</taxon>
        <taxon>Zooshikellaceae</taxon>
        <taxon>Zooshikella</taxon>
    </lineage>
</organism>